<evidence type="ECO:0000313" key="2">
    <source>
        <dbReference type="Proteomes" id="UP000299102"/>
    </source>
</evidence>
<dbReference type="Proteomes" id="UP000299102">
    <property type="component" value="Unassembled WGS sequence"/>
</dbReference>
<dbReference type="OrthoDB" id="425681at2759"/>
<protein>
    <submittedName>
        <fullName evidence="1">Uncharacterized protein</fullName>
    </submittedName>
</protein>
<reference evidence="1 2" key="1">
    <citation type="journal article" date="2019" name="Commun. Biol.">
        <title>The bagworm genome reveals a unique fibroin gene that provides high tensile strength.</title>
        <authorList>
            <person name="Kono N."/>
            <person name="Nakamura H."/>
            <person name="Ohtoshi R."/>
            <person name="Tomita M."/>
            <person name="Numata K."/>
            <person name="Arakawa K."/>
        </authorList>
    </citation>
    <scope>NUCLEOTIDE SEQUENCE [LARGE SCALE GENOMIC DNA]</scope>
</reference>
<dbReference type="EMBL" id="BGZK01001475">
    <property type="protein sequence ID" value="GBP80696.1"/>
    <property type="molecule type" value="Genomic_DNA"/>
</dbReference>
<comment type="caution">
    <text evidence="1">The sequence shown here is derived from an EMBL/GenBank/DDBJ whole genome shotgun (WGS) entry which is preliminary data.</text>
</comment>
<evidence type="ECO:0000313" key="1">
    <source>
        <dbReference type="EMBL" id="GBP80696.1"/>
    </source>
</evidence>
<dbReference type="AlphaFoldDB" id="A0A4C1YWR4"/>
<keyword evidence="2" id="KW-1185">Reference proteome</keyword>
<name>A0A4C1YWR4_EUMVA</name>
<proteinExistence type="predicted"/>
<gene>
    <name evidence="1" type="ORF">EVAR_52903_1</name>
</gene>
<organism evidence="1 2">
    <name type="scientific">Eumeta variegata</name>
    <name type="common">Bagworm moth</name>
    <name type="synonym">Eumeta japonica</name>
    <dbReference type="NCBI Taxonomy" id="151549"/>
    <lineage>
        <taxon>Eukaryota</taxon>
        <taxon>Metazoa</taxon>
        <taxon>Ecdysozoa</taxon>
        <taxon>Arthropoda</taxon>
        <taxon>Hexapoda</taxon>
        <taxon>Insecta</taxon>
        <taxon>Pterygota</taxon>
        <taxon>Neoptera</taxon>
        <taxon>Endopterygota</taxon>
        <taxon>Lepidoptera</taxon>
        <taxon>Glossata</taxon>
        <taxon>Ditrysia</taxon>
        <taxon>Tineoidea</taxon>
        <taxon>Psychidae</taxon>
        <taxon>Oiketicinae</taxon>
        <taxon>Eumeta</taxon>
    </lineage>
</organism>
<accession>A0A4C1YWR4</accession>
<sequence>MNELSVECHLYADDQVIGVPSACGLQEMVTKLNDSIKKIGIKLNFGKTKMMVFERGESTIVYDIYIEDESVEQEKDYKDYKDRNALFVHRLVGVGWMPPQLVGLQMNHISRGCASPVRSKSARSAAEVLKNSVFYFRLQVGRTAECLPENVASYQRIVGWRAFLSLIVSIEGLKGLLVATFYEIKKKQVNK</sequence>